<dbReference type="CDD" id="cd10787">
    <property type="entry name" value="LamB_YcsF_like"/>
    <property type="match status" value="1"/>
</dbReference>
<dbReference type="Gene3D" id="3.20.20.370">
    <property type="entry name" value="Glycoside hydrolase/deacetylase"/>
    <property type="match status" value="1"/>
</dbReference>
<organism evidence="1 2">
    <name type="scientific">Terrimesophilobacter mesophilus</name>
    <dbReference type="NCBI Taxonomy" id="433647"/>
    <lineage>
        <taxon>Bacteria</taxon>
        <taxon>Bacillati</taxon>
        <taxon>Actinomycetota</taxon>
        <taxon>Actinomycetes</taxon>
        <taxon>Micrococcales</taxon>
        <taxon>Microbacteriaceae</taxon>
        <taxon>Terrimesophilobacter</taxon>
    </lineage>
</organism>
<protein>
    <submittedName>
        <fullName evidence="1">LamB/YcsF family protein</fullName>
    </submittedName>
</protein>
<dbReference type="AlphaFoldDB" id="A0A4R8VF07"/>
<comment type="caution">
    <text evidence="1">The sequence shown here is derived from an EMBL/GenBank/DDBJ whole genome shotgun (WGS) entry which is preliminary data.</text>
</comment>
<dbReference type="EMBL" id="SOFI01000001">
    <property type="protein sequence ID" value="TFB81415.1"/>
    <property type="molecule type" value="Genomic_DNA"/>
</dbReference>
<dbReference type="Proteomes" id="UP000298488">
    <property type="component" value="Unassembled WGS sequence"/>
</dbReference>
<gene>
    <name evidence="1" type="ORF">E3N84_00210</name>
</gene>
<dbReference type="PANTHER" id="PTHR30292:SF0">
    <property type="entry name" value="5-OXOPROLINASE SUBUNIT A"/>
    <property type="match status" value="1"/>
</dbReference>
<sequence>MDLNSDLSEEVGDDAAMFGIVTSANIACGFHAGGPESMLESAQLAAENRVSVGAHPSYRDREGFGRRDQDVEPDELRADILEQLDALTNAADIADVRIRYLKPHGALYNRIVVDARQADAVARAARDAMLPILGLGGTELHLAADRLGVQFFREAFVDRAYRPDGSLVPRSESGSVITDPDEAATRAVRMVEDGTVVAIDGTLVRVRLDSLCVHGDTPGAVAMAERVRRGLVAAGIELRAFA</sequence>
<dbReference type="GO" id="GO:0005975">
    <property type="term" value="P:carbohydrate metabolic process"/>
    <property type="evidence" value="ECO:0007669"/>
    <property type="project" value="InterPro"/>
</dbReference>
<dbReference type="InterPro" id="IPR011330">
    <property type="entry name" value="Glyco_hydro/deAcase_b/a-brl"/>
</dbReference>
<keyword evidence="2" id="KW-1185">Reference proteome</keyword>
<evidence type="ECO:0000313" key="2">
    <source>
        <dbReference type="Proteomes" id="UP000298488"/>
    </source>
</evidence>
<dbReference type="InterPro" id="IPR005501">
    <property type="entry name" value="LamB/YcsF/PxpA-like"/>
</dbReference>
<accession>A0A4R8VF07</accession>
<proteinExistence type="predicted"/>
<dbReference type="RefSeq" id="WP_104096520.1">
    <property type="nucleotide sequence ID" value="NZ_JACHBP010000001.1"/>
</dbReference>
<dbReference type="OrthoDB" id="9773478at2"/>
<dbReference type="NCBIfam" id="NF003814">
    <property type="entry name" value="PRK05406.1-3"/>
    <property type="match status" value="1"/>
</dbReference>
<dbReference type="SUPFAM" id="SSF88713">
    <property type="entry name" value="Glycoside hydrolase/deacetylase"/>
    <property type="match status" value="1"/>
</dbReference>
<evidence type="ECO:0000313" key="1">
    <source>
        <dbReference type="EMBL" id="TFB81415.1"/>
    </source>
</evidence>
<dbReference type="PANTHER" id="PTHR30292">
    <property type="entry name" value="UNCHARACTERIZED PROTEIN YBGL-RELATED"/>
    <property type="match status" value="1"/>
</dbReference>
<name>A0A4R8VF07_9MICO</name>
<reference evidence="1 2" key="1">
    <citation type="submission" date="2019-03" db="EMBL/GenBank/DDBJ databases">
        <title>Genomics of glacier-inhabiting Cryobacterium strains.</title>
        <authorList>
            <person name="Liu Q."/>
            <person name="Xin Y.-H."/>
        </authorList>
    </citation>
    <scope>NUCLEOTIDE SEQUENCE [LARGE SCALE GENOMIC DNA]</scope>
    <source>
        <strain evidence="1 2">CGMCC 1.10440</strain>
    </source>
</reference>
<dbReference type="Pfam" id="PF03746">
    <property type="entry name" value="LamB_YcsF"/>
    <property type="match status" value="1"/>
</dbReference>